<gene>
    <name evidence="1" type="ORF">GCM10025883_33580</name>
</gene>
<comment type="caution">
    <text evidence="1">The sequence shown here is derived from an EMBL/GenBank/DDBJ whole genome shotgun (WGS) entry which is preliminary data.</text>
</comment>
<protein>
    <submittedName>
        <fullName evidence="1">Uncharacterized protein</fullName>
    </submittedName>
</protein>
<dbReference type="EMBL" id="BSUO01000001">
    <property type="protein sequence ID" value="GMA41313.1"/>
    <property type="molecule type" value="Genomic_DNA"/>
</dbReference>
<keyword evidence="2" id="KW-1185">Reference proteome</keyword>
<accession>A0ABQ6IXB3</accession>
<reference evidence="2" key="1">
    <citation type="journal article" date="2019" name="Int. J. Syst. Evol. Microbiol.">
        <title>The Global Catalogue of Microorganisms (GCM) 10K type strain sequencing project: providing services to taxonomists for standard genome sequencing and annotation.</title>
        <authorList>
            <consortium name="The Broad Institute Genomics Platform"/>
            <consortium name="The Broad Institute Genome Sequencing Center for Infectious Disease"/>
            <person name="Wu L."/>
            <person name="Ma J."/>
        </authorList>
    </citation>
    <scope>NUCLEOTIDE SEQUENCE [LARGE SCALE GENOMIC DNA]</scope>
    <source>
        <strain evidence="2">NBRC 113072</strain>
    </source>
</reference>
<evidence type="ECO:0000313" key="2">
    <source>
        <dbReference type="Proteomes" id="UP001157126"/>
    </source>
</evidence>
<name>A0ABQ6IXB3_9MICO</name>
<sequence>MTLWAAASIREYAFMRTTVDLRDPLMRAAKARAAEAGESLKTLFERAVIRDLGAAPGETGKGEVDYPLIRSRRVGVDFTNEQVEEMLADDEVERYTS</sequence>
<evidence type="ECO:0000313" key="1">
    <source>
        <dbReference type="EMBL" id="GMA41313.1"/>
    </source>
</evidence>
<dbReference type="Proteomes" id="UP001157126">
    <property type="component" value="Unassembled WGS sequence"/>
</dbReference>
<proteinExistence type="predicted"/>
<organism evidence="1 2">
    <name type="scientific">Mobilicoccus caccae</name>
    <dbReference type="NCBI Taxonomy" id="1859295"/>
    <lineage>
        <taxon>Bacteria</taxon>
        <taxon>Bacillati</taxon>
        <taxon>Actinomycetota</taxon>
        <taxon>Actinomycetes</taxon>
        <taxon>Micrococcales</taxon>
        <taxon>Dermatophilaceae</taxon>
        <taxon>Mobilicoccus</taxon>
    </lineage>
</organism>